<sequence>MRDHGLEIHLPHNNFKHYRTTSGESSSTSSSSGSPSPTPSTLSTSPAYPITFSRDDLPPRSADSFPAYASYEGTLAAYHNVKLRALLDEAAGSVPPNTPAALLPAFSSELPDAVLVGGVLRLAPESSPSRNMSTETLVEDDVQRRVAVKIRPARTNSDELSLHTSVQRAEERPGFSSWLSGLFLPRGRSIKRGAGSSRRRS</sequence>
<feature type="region of interest" description="Disordered" evidence="1">
    <location>
        <begin position="1"/>
        <end position="59"/>
    </location>
</feature>
<evidence type="ECO:0000313" key="2">
    <source>
        <dbReference type="EMBL" id="KAL1410505.1"/>
    </source>
</evidence>
<feature type="compositionally biased region" description="Basic and acidic residues" evidence="1">
    <location>
        <begin position="1"/>
        <end position="10"/>
    </location>
</feature>
<proteinExistence type="predicted"/>
<dbReference type="RefSeq" id="XP_069210449.1">
    <property type="nucleotide sequence ID" value="XM_069353031.1"/>
</dbReference>
<dbReference type="GeneID" id="95985561"/>
<accession>A0ABR3Q6Z2</accession>
<gene>
    <name evidence="2" type="ORF">Q8F55_004518</name>
</gene>
<reference evidence="2 3" key="1">
    <citation type="submission" date="2023-08" db="EMBL/GenBank/DDBJ databases">
        <title>Annotated Genome Sequence of Vanrija albida AlHP1.</title>
        <authorList>
            <person name="Herzog R."/>
        </authorList>
    </citation>
    <scope>NUCLEOTIDE SEQUENCE [LARGE SCALE GENOMIC DNA]</scope>
    <source>
        <strain evidence="2 3">AlHP1</strain>
    </source>
</reference>
<evidence type="ECO:0000256" key="1">
    <source>
        <dbReference type="SAM" id="MobiDB-lite"/>
    </source>
</evidence>
<keyword evidence="3" id="KW-1185">Reference proteome</keyword>
<feature type="compositionally biased region" description="Low complexity" evidence="1">
    <location>
        <begin position="20"/>
        <end position="46"/>
    </location>
</feature>
<comment type="caution">
    <text evidence="2">The sequence shown here is derived from an EMBL/GenBank/DDBJ whole genome shotgun (WGS) entry which is preliminary data.</text>
</comment>
<organism evidence="2 3">
    <name type="scientific">Vanrija albida</name>
    <dbReference type="NCBI Taxonomy" id="181172"/>
    <lineage>
        <taxon>Eukaryota</taxon>
        <taxon>Fungi</taxon>
        <taxon>Dikarya</taxon>
        <taxon>Basidiomycota</taxon>
        <taxon>Agaricomycotina</taxon>
        <taxon>Tremellomycetes</taxon>
        <taxon>Trichosporonales</taxon>
        <taxon>Trichosporonaceae</taxon>
        <taxon>Vanrija</taxon>
    </lineage>
</organism>
<dbReference type="Proteomes" id="UP001565368">
    <property type="component" value="Unassembled WGS sequence"/>
</dbReference>
<protein>
    <submittedName>
        <fullName evidence="2">Uncharacterized protein</fullName>
    </submittedName>
</protein>
<dbReference type="EMBL" id="JBBXJM010000003">
    <property type="protein sequence ID" value="KAL1410505.1"/>
    <property type="molecule type" value="Genomic_DNA"/>
</dbReference>
<evidence type="ECO:0000313" key="3">
    <source>
        <dbReference type="Proteomes" id="UP001565368"/>
    </source>
</evidence>
<name>A0ABR3Q6Z2_9TREE</name>